<dbReference type="PROSITE" id="PS51257">
    <property type="entry name" value="PROKAR_LIPOPROTEIN"/>
    <property type="match status" value="1"/>
</dbReference>
<proteinExistence type="predicted"/>
<dbReference type="AlphaFoldDB" id="A0A949UT96"/>
<dbReference type="PANTHER" id="PTHR13847">
    <property type="entry name" value="SARCOSINE DEHYDROGENASE-RELATED"/>
    <property type="match status" value="1"/>
</dbReference>
<dbReference type="GO" id="GO:0016491">
    <property type="term" value="F:oxidoreductase activity"/>
    <property type="evidence" value="ECO:0007669"/>
    <property type="project" value="UniProtKB-KW"/>
</dbReference>
<dbReference type="PANTHER" id="PTHR13847:SF289">
    <property type="entry name" value="GLYCINE OXIDASE"/>
    <property type="match status" value="1"/>
</dbReference>
<gene>
    <name evidence="3" type="ORF">KUG47_09795</name>
</gene>
<dbReference type="GO" id="GO:0005737">
    <property type="term" value="C:cytoplasm"/>
    <property type="evidence" value="ECO:0007669"/>
    <property type="project" value="TreeGrafter"/>
</dbReference>
<evidence type="ECO:0000259" key="2">
    <source>
        <dbReference type="Pfam" id="PF01266"/>
    </source>
</evidence>
<organism evidence="3 4">
    <name type="scientific">Falsochrobactrum tianjinense</name>
    <dbReference type="NCBI Taxonomy" id="2706015"/>
    <lineage>
        <taxon>Bacteria</taxon>
        <taxon>Pseudomonadati</taxon>
        <taxon>Pseudomonadota</taxon>
        <taxon>Alphaproteobacteria</taxon>
        <taxon>Hyphomicrobiales</taxon>
        <taxon>Brucellaceae</taxon>
        <taxon>Falsochrobactrum</taxon>
    </lineage>
</organism>
<name>A0A949UT96_9HYPH</name>
<keyword evidence="1" id="KW-0560">Oxidoreductase</keyword>
<dbReference type="EMBL" id="JAHRVA010000003">
    <property type="protein sequence ID" value="MBV2143789.1"/>
    <property type="molecule type" value="Genomic_DNA"/>
</dbReference>
<keyword evidence="4" id="KW-1185">Reference proteome</keyword>
<protein>
    <submittedName>
        <fullName evidence="3">FAD-binding oxidoreductase</fullName>
    </submittedName>
</protein>
<dbReference type="Proteomes" id="UP000752297">
    <property type="component" value="Unassembled WGS sequence"/>
</dbReference>
<dbReference type="InterPro" id="IPR006076">
    <property type="entry name" value="FAD-dep_OxRdtase"/>
</dbReference>
<evidence type="ECO:0000256" key="1">
    <source>
        <dbReference type="ARBA" id="ARBA00023002"/>
    </source>
</evidence>
<sequence>MSGSKIDKKRAAVVGAGAVGACCAAYLQRDGHDVVVLDPDGFGRGCSEGTVGIFATNIIAPASSAGGVKAMLTAAQNPDLDTLMINKEFLSEFLPWMASFVATSGPLSFALGREALKEAQRLSIPALRAILDKDVFDEHVKERGWISAYESEASFKAGKADRDVRKQHGIAVEELDEKQLKSIEPSLPEKLKFATLFPREYHTANVNKFIAAIGDVALRNGAVLKQRSVDHIEPQDDGTFHVHAGGEIVHVDVVVIAAGAYSAKLAAELGSPVLHCAERGYGVTFENADVGLNTPVTLAQNKCVIAPMEAGLHVISSGEFAPIDTQPDERHQDRLISIAQDLYPELVGKTVTRWSGWRSTVPDGLPVIDESPVHKGVFYAFGHSHLGLTQAGLSGAIISALAGGREPVMNNTPFKIDRFSLTPTY</sequence>
<evidence type="ECO:0000313" key="4">
    <source>
        <dbReference type="Proteomes" id="UP000752297"/>
    </source>
</evidence>
<accession>A0A949UT96</accession>
<evidence type="ECO:0000313" key="3">
    <source>
        <dbReference type="EMBL" id="MBV2143789.1"/>
    </source>
</evidence>
<dbReference type="Pfam" id="PF01266">
    <property type="entry name" value="DAO"/>
    <property type="match status" value="1"/>
</dbReference>
<feature type="domain" description="FAD dependent oxidoreductase" evidence="2">
    <location>
        <begin position="11"/>
        <end position="400"/>
    </location>
</feature>
<dbReference type="RefSeq" id="WP_217677764.1">
    <property type="nucleotide sequence ID" value="NZ_JAHRVA010000003.1"/>
</dbReference>
<comment type="caution">
    <text evidence="3">The sequence shown here is derived from an EMBL/GenBank/DDBJ whole genome shotgun (WGS) entry which is preliminary data.</text>
</comment>
<reference evidence="3 4" key="1">
    <citation type="submission" date="2021-06" db="EMBL/GenBank/DDBJ databases">
        <title>Falsochrobactrum tianjin sp.nov., a new petroleum-degrading bacteria isolated from oily soils.</title>
        <authorList>
            <person name="Chen G."/>
            <person name="Chen H."/>
            <person name="Tian J."/>
            <person name="Qing J."/>
            <person name="Zhong L."/>
            <person name="Ma W."/>
            <person name="Song Y."/>
            <person name="Cui X."/>
            <person name="Yan B."/>
        </authorList>
    </citation>
    <scope>NUCLEOTIDE SEQUENCE [LARGE SCALE GENOMIC DNA]</scope>
    <source>
        <strain evidence="3 4">TDYN1</strain>
    </source>
</reference>